<name>A0ABP8CYJ1_9ACTN</name>
<dbReference type="RefSeq" id="WP_345121706.1">
    <property type="nucleotide sequence ID" value="NZ_BAABAT010000002.1"/>
</dbReference>
<keyword evidence="4" id="KW-1185">Reference proteome</keyword>
<gene>
    <name evidence="3" type="ORF">GCM10022255_010050</name>
</gene>
<feature type="domain" description="Endonuclease/exonuclease/phosphatase" evidence="2">
    <location>
        <begin position="56"/>
        <end position="255"/>
    </location>
</feature>
<dbReference type="Pfam" id="PF03372">
    <property type="entry name" value="Exo_endo_phos"/>
    <property type="match status" value="1"/>
</dbReference>
<sequence>MLRRVATVLAVLAAALLTASPADSRTSRRPLRVLQLNLCDSGFAGCYSGRAVPAAAAVLRDRRPDLVTLNEICDDDVAALGAVLDDLFPGDTVVRAFQPAYDRRTAGPFLCRNGRAYGIGLLARLPAPRRAHTVDGGLYPDGDTQDAGDPEERAWLCVHAPGAYQACTTHLANTKPAVAQAQCVYLLGTAIPAVHARAGYEPTVLAGDLNLPDITACLPTGYQRRDDGAVQHVIATGDYLITTGAPFDLGGVTDHPGLLVTLSVVHP</sequence>
<evidence type="ECO:0000313" key="3">
    <source>
        <dbReference type="EMBL" id="GAA4244945.1"/>
    </source>
</evidence>
<dbReference type="Gene3D" id="3.60.10.10">
    <property type="entry name" value="Endonuclease/exonuclease/phosphatase"/>
    <property type="match status" value="1"/>
</dbReference>
<dbReference type="InterPro" id="IPR005135">
    <property type="entry name" value="Endo/exonuclease/phosphatase"/>
</dbReference>
<dbReference type="SUPFAM" id="SSF56219">
    <property type="entry name" value="DNase I-like"/>
    <property type="match status" value="1"/>
</dbReference>
<proteinExistence type="predicted"/>
<dbReference type="InterPro" id="IPR036691">
    <property type="entry name" value="Endo/exonu/phosph_ase_sf"/>
</dbReference>
<reference evidence="4" key="1">
    <citation type="journal article" date="2019" name="Int. J. Syst. Evol. Microbiol.">
        <title>The Global Catalogue of Microorganisms (GCM) 10K type strain sequencing project: providing services to taxonomists for standard genome sequencing and annotation.</title>
        <authorList>
            <consortium name="The Broad Institute Genomics Platform"/>
            <consortium name="The Broad Institute Genome Sequencing Center for Infectious Disease"/>
            <person name="Wu L."/>
            <person name="Ma J."/>
        </authorList>
    </citation>
    <scope>NUCLEOTIDE SEQUENCE [LARGE SCALE GENOMIC DNA]</scope>
    <source>
        <strain evidence="4">JCM 17441</strain>
    </source>
</reference>
<keyword evidence="1" id="KW-0732">Signal</keyword>
<feature type="chain" id="PRO_5045516363" description="Endonuclease/exonuclease/phosphatase domain-containing protein" evidence="1">
    <location>
        <begin position="25"/>
        <end position="267"/>
    </location>
</feature>
<evidence type="ECO:0000259" key="2">
    <source>
        <dbReference type="Pfam" id="PF03372"/>
    </source>
</evidence>
<evidence type="ECO:0000256" key="1">
    <source>
        <dbReference type="SAM" id="SignalP"/>
    </source>
</evidence>
<protein>
    <recommendedName>
        <fullName evidence="2">Endonuclease/exonuclease/phosphatase domain-containing protein</fullName>
    </recommendedName>
</protein>
<dbReference type="EMBL" id="BAABAT010000002">
    <property type="protein sequence ID" value="GAA4244945.1"/>
    <property type="molecule type" value="Genomic_DNA"/>
</dbReference>
<comment type="caution">
    <text evidence="3">The sequence shown here is derived from an EMBL/GenBank/DDBJ whole genome shotgun (WGS) entry which is preliminary data.</text>
</comment>
<evidence type="ECO:0000313" key="4">
    <source>
        <dbReference type="Proteomes" id="UP001500620"/>
    </source>
</evidence>
<organism evidence="3 4">
    <name type="scientific">Dactylosporangium darangshiense</name>
    <dbReference type="NCBI Taxonomy" id="579108"/>
    <lineage>
        <taxon>Bacteria</taxon>
        <taxon>Bacillati</taxon>
        <taxon>Actinomycetota</taxon>
        <taxon>Actinomycetes</taxon>
        <taxon>Micromonosporales</taxon>
        <taxon>Micromonosporaceae</taxon>
        <taxon>Dactylosporangium</taxon>
    </lineage>
</organism>
<feature type="signal peptide" evidence="1">
    <location>
        <begin position="1"/>
        <end position="24"/>
    </location>
</feature>
<dbReference type="Proteomes" id="UP001500620">
    <property type="component" value="Unassembled WGS sequence"/>
</dbReference>
<accession>A0ABP8CYJ1</accession>